<evidence type="ECO:0000256" key="5">
    <source>
        <dbReference type="ARBA" id="ARBA00023288"/>
    </source>
</evidence>
<keyword evidence="1 6" id="KW-0732">Signal</keyword>
<reference evidence="8 9" key="1">
    <citation type="submission" date="2019-01" db="EMBL/GenBank/DDBJ databases">
        <title>Pseudolysobacter antarctica gen. nov., sp. nov., isolated from Fildes Peninsula, Antarctica.</title>
        <authorList>
            <person name="Wei Z."/>
            <person name="Peng F."/>
        </authorList>
    </citation>
    <scope>NUCLEOTIDE SEQUENCE [LARGE SCALE GENOMIC DNA]</scope>
    <source>
        <strain evidence="8 9">AQ6-296</strain>
    </source>
</reference>
<dbReference type="SUPFAM" id="SSF48452">
    <property type="entry name" value="TPR-like"/>
    <property type="match status" value="1"/>
</dbReference>
<accession>A0A411HGM3</accession>
<dbReference type="Gene3D" id="1.25.40.10">
    <property type="entry name" value="Tetratricopeptide repeat domain"/>
    <property type="match status" value="1"/>
</dbReference>
<keyword evidence="9" id="KW-1185">Reference proteome</keyword>
<comment type="subunit">
    <text evidence="6">Part of the Bam complex.</text>
</comment>
<dbReference type="EMBL" id="CP035704">
    <property type="protein sequence ID" value="QBB69594.1"/>
    <property type="molecule type" value="Genomic_DNA"/>
</dbReference>
<evidence type="ECO:0000313" key="9">
    <source>
        <dbReference type="Proteomes" id="UP000291562"/>
    </source>
</evidence>
<evidence type="ECO:0000313" key="8">
    <source>
        <dbReference type="EMBL" id="QBB69594.1"/>
    </source>
</evidence>
<dbReference type="InterPro" id="IPR011990">
    <property type="entry name" value="TPR-like_helical_dom_sf"/>
</dbReference>
<dbReference type="KEGG" id="xbc:ELE36_03920"/>
<dbReference type="GO" id="GO:0043165">
    <property type="term" value="P:Gram-negative-bacterium-type cell outer membrane assembly"/>
    <property type="evidence" value="ECO:0007669"/>
    <property type="project" value="UniProtKB-UniRule"/>
</dbReference>
<dbReference type="PROSITE" id="PS51257">
    <property type="entry name" value="PROKAR_LIPOPROTEIN"/>
    <property type="match status" value="1"/>
</dbReference>
<dbReference type="CDD" id="cd15830">
    <property type="entry name" value="BamD"/>
    <property type="match status" value="1"/>
</dbReference>
<keyword evidence="3 6" id="KW-0564">Palmitate</keyword>
<dbReference type="PANTHER" id="PTHR37423:SF1">
    <property type="entry name" value="OUTER MEMBRANE PROTEIN ASSEMBLY FACTOR BAMD"/>
    <property type="match status" value="1"/>
</dbReference>
<keyword evidence="4 6" id="KW-0998">Cell outer membrane</keyword>
<gene>
    <name evidence="6" type="primary">bamD</name>
    <name evidence="8" type="ORF">ELE36_03920</name>
</gene>
<feature type="domain" description="Outer membrane lipoprotein BamD-like" evidence="7">
    <location>
        <begin position="34"/>
        <end position="237"/>
    </location>
</feature>
<dbReference type="Proteomes" id="UP000291562">
    <property type="component" value="Chromosome"/>
</dbReference>
<evidence type="ECO:0000256" key="1">
    <source>
        <dbReference type="ARBA" id="ARBA00022729"/>
    </source>
</evidence>
<dbReference type="InterPro" id="IPR017689">
    <property type="entry name" value="BamD"/>
</dbReference>
<dbReference type="PANTHER" id="PTHR37423">
    <property type="entry name" value="SOLUBLE LYTIC MUREIN TRANSGLYCOSYLASE-RELATED"/>
    <property type="match status" value="1"/>
</dbReference>
<comment type="similarity">
    <text evidence="6">Belongs to the BamD family.</text>
</comment>
<proteinExistence type="inferred from homology"/>
<keyword evidence="5 6" id="KW-0449">Lipoprotein</keyword>
<dbReference type="Pfam" id="PF13525">
    <property type="entry name" value="YfiO"/>
    <property type="match status" value="1"/>
</dbReference>
<comment type="function">
    <text evidence="6">Part of the outer membrane protein assembly complex, which is involved in assembly and insertion of beta-barrel proteins into the outer membrane.</text>
</comment>
<name>A0A411HGM3_9GAMM</name>
<evidence type="ECO:0000256" key="3">
    <source>
        <dbReference type="ARBA" id="ARBA00023139"/>
    </source>
</evidence>
<dbReference type="InterPro" id="IPR039565">
    <property type="entry name" value="BamD-like"/>
</dbReference>
<dbReference type="GO" id="GO:1990063">
    <property type="term" value="C:Bam protein complex"/>
    <property type="evidence" value="ECO:0007669"/>
    <property type="project" value="TreeGrafter"/>
</dbReference>
<evidence type="ECO:0000256" key="4">
    <source>
        <dbReference type="ARBA" id="ARBA00023237"/>
    </source>
</evidence>
<evidence type="ECO:0000256" key="2">
    <source>
        <dbReference type="ARBA" id="ARBA00023136"/>
    </source>
</evidence>
<protein>
    <recommendedName>
        <fullName evidence="6">Outer membrane protein assembly factor BamD</fullName>
    </recommendedName>
</protein>
<keyword evidence="2 6" id="KW-0472">Membrane</keyword>
<dbReference type="AlphaFoldDB" id="A0A411HGM3"/>
<organism evidence="8 9">
    <name type="scientific">Pseudolysobacter antarcticus</name>
    <dbReference type="NCBI Taxonomy" id="2511995"/>
    <lineage>
        <taxon>Bacteria</taxon>
        <taxon>Pseudomonadati</taxon>
        <taxon>Pseudomonadota</taxon>
        <taxon>Gammaproteobacteria</taxon>
        <taxon>Lysobacterales</taxon>
        <taxon>Rhodanobacteraceae</taxon>
        <taxon>Pseudolysobacter</taxon>
    </lineage>
</organism>
<sequence>MRVPKLVLLILISLLFVAGCHRGAKKEEVTETLPVDQLYAEGKAALVDGNVGKATRYYKRLIARFPFGPYTEQSQLELSYAQYKSHDDDEAYSTLNRFIKTYPTQKHVDYAYYLRGVVNFSRQTGFLTRYVGQDMTQRDQGFVNQSFQDFSELITKFPDSRYALDARQRMIYLRDNMANSQVNVAKYYLRRGAYLAAANRSRTVIENYQRTPQAGDALAIMVMSYKALGEDKLSADAERVLKQNYPNHPYYKGNWPKHPPLWKRVIPFTNKNSTADDSTL</sequence>
<comment type="subcellular location">
    <subcellularLocation>
        <location evidence="6">Cell outer membrane</location>
        <topology evidence="6">Lipid-anchor</topology>
    </subcellularLocation>
</comment>
<dbReference type="OrthoDB" id="9779191at2"/>
<dbReference type="NCBIfam" id="TIGR03302">
    <property type="entry name" value="OM_YfiO"/>
    <property type="match status" value="1"/>
</dbReference>
<evidence type="ECO:0000256" key="6">
    <source>
        <dbReference type="HAMAP-Rule" id="MF_00922"/>
    </source>
</evidence>
<dbReference type="HAMAP" id="MF_00922">
    <property type="entry name" value="OM_assembly_BamD"/>
    <property type="match status" value="1"/>
</dbReference>
<evidence type="ECO:0000259" key="7">
    <source>
        <dbReference type="Pfam" id="PF13525"/>
    </source>
</evidence>
<dbReference type="RefSeq" id="WP_129831851.1">
    <property type="nucleotide sequence ID" value="NZ_CP035704.1"/>
</dbReference>
<dbReference type="GO" id="GO:0051205">
    <property type="term" value="P:protein insertion into membrane"/>
    <property type="evidence" value="ECO:0007669"/>
    <property type="project" value="UniProtKB-UniRule"/>
</dbReference>